<feature type="transmembrane region" description="Helical" evidence="1">
    <location>
        <begin position="212"/>
        <end position="232"/>
    </location>
</feature>
<evidence type="ECO:0008006" key="4">
    <source>
        <dbReference type="Google" id="ProtNLM"/>
    </source>
</evidence>
<feature type="transmembrane region" description="Helical" evidence="1">
    <location>
        <begin position="400"/>
        <end position="419"/>
    </location>
</feature>
<feature type="transmembrane region" description="Helical" evidence="1">
    <location>
        <begin position="16"/>
        <end position="36"/>
    </location>
</feature>
<keyword evidence="1" id="KW-1133">Transmembrane helix</keyword>
<comment type="caution">
    <text evidence="2">The sequence shown here is derived from an EMBL/GenBank/DDBJ whole genome shotgun (WGS) entry which is preliminary data.</text>
</comment>
<feature type="transmembrane region" description="Helical" evidence="1">
    <location>
        <begin position="370"/>
        <end position="388"/>
    </location>
</feature>
<feature type="transmembrane region" description="Helical" evidence="1">
    <location>
        <begin position="347"/>
        <end position="364"/>
    </location>
</feature>
<keyword evidence="1" id="KW-0812">Transmembrane</keyword>
<keyword evidence="1" id="KW-0472">Membrane</keyword>
<evidence type="ECO:0000256" key="1">
    <source>
        <dbReference type="SAM" id="Phobius"/>
    </source>
</evidence>
<dbReference type="AlphaFoldDB" id="A0A8J7M246"/>
<accession>A0A8J7M246</accession>
<keyword evidence="3" id="KW-1185">Reference proteome</keyword>
<dbReference type="Proteomes" id="UP000636888">
    <property type="component" value="Unassembled WGS sequence"/>
</dbReference>
<organism evidence="2 3">
    <name type="scientific">Geomesophilobacter sediminis</name>
    <dbReference type="NCBI Taxonomy" id="2798584"/>
    <lineage>
        <taxon>Bacteria</taxon>
        <taxon>Pseudomonadati</taxon>
        <taxon>Thermodesulfobacteriota</taxon>
        <taxon>Desulfuromonadia</taxon>
        <taxon>Geobacterales</taxon>
        <taxon>Geobacteraceae</taxon>
        <taxon>Geomesophilobacter</taxon>
    </lineage>
</organism>
<reference evidence="2" key="1">
    <citation type="submission" date="2020-12" db="EMBL/GenBank/DDBJ databases">
        <title>Geomonas sp. Red875, isolated from river sediment.</title>
        <authorList>
            <person name="Xu Z."/>
            <person name="Zhang Z."/>
            <person name="Masuda Y."/>
            <person name="Itoh H."/>
            <person name="Senoo K."/>
        </authorList>
    </citation>
    <scope>NUCLEOTIDE SEQUENCE</scope>
    <source>
        <strain evidence="2">Red875</strain>
    </source>
</reference>
<gene>
    <name evidence="2" type="ORF">JFN93_21545</name>
</gene>
<dbReference type="EMBL" id="JAEMHM010000022">
    <property type="protein sequence ID" value="MBJ6727305.1"/>
    <property type="molecule type" value="Genomic_DNA"/>
</dbReference>
<feature type="transmembrane region" description="Helical" evidence="1">
    <location>
        <begin position="313"/>
        <end position="335"/>
    </location>
</feature>
<feature type="transmembrane region" description="Helical" evidence="1">
    <location>
        <begin position="63"/>
        <end position="81"/>
    </location>
</feature>
<protein>
    <recommendedName>
        <fullName evidence="4">Glycosyltransferase RgtA/B/C/D-like domain-containing protein</fullName>
    </recommendedName>
</protein>
<name>A0A8J7M246_9BACT</name>
<proteinExistence type="predicted"/>
<dbReference type="RefSeq" id="WP_199386230.1">
    <property type="nucleotide sequence ID" value="NZ_JAEMHM010000022.1"/>
</dbReference>
<sequence>MSLSLEDGNPAGHRTGWYLVLILHYLVVSAILMKFYQHEIDADGISYLSLAQKYLDGDFKDAVNGYWSPLISWLLVPLLYFNMEPTTAFRIASLCIGLASLLGIGILLEEIKVLPRVKILYLLSLAPVIAWYAQNDVGADLLGACVLTYYLYQLSTCGRKIQSLSGIKAGILGAIAYLAKNYNLYFFVLHFTSVGICCTASAKDRNKKRIILTRFICGIIVFGMLCGGWIFLLSSKYHKLTVATGGSVNLSLVRPGSLGPPMLTDGFLPPPNATAVSVCEDPTYMRFPAWNPFASPGDFTFYLHLVLNNVRRYVTGLATNYIFVVTFVVLLYKFFCLREVFERKIYLLIYTLLLYPVGYFALYYEGQRYVLINVIILYVLSAYLLTDLLSKHVLKQIQTWAIFISLYSSLLCLTAYRMYKDIDHVNSVNQVYQLSKTLSCRCKMNGCNIASEHENWNLMFDLAFYLKSRYFGEAKSGISDRELTKELLANKIDYFLVAGSMKHKIKILEPVPRFDHQPYDLTIYKVHRS</sequence>
<feature type="transmembrane region" description="Helical" evidence="1">
    <location>
        <begin position="87"/>
        <end position="107"/>
    </location>
</feature>
<evidence type="ECO:0000313" key="2">
    <source>
        <dbReference type="EMBL" id="MBJ6727305.1"/>
    </source>
</evidence>
<evidence type="ECO:0000313" key="3">
    <source>
        <dbReference type="Proteomes" id="UP000636888"/>
    </source>
</evidence>